<protein>
    <submittedName>
        <fullName evidence="3">Peptidase</fullName>
    </submittedName>
</protein>
<comment type="caution">
    <text evidence="3">The sequence shown here is derived from an EMBL/GenBank/DDBJ whole genome shotgun (WGS) entry which is preliminary data.</text>
</comment>
<dbReference type="Pfam" id="PF00656">
    <property type="entry name" value="Peptidase_C14"/>
    <property type="match status" value="1"/>
</dbReference>
<dbReference type="Proteomes" id="UP000182229">
    <property type="component" value="Unassembled WGS sequence"/>
</dbReference>
<feature type="signal peptide" evidence="1">
    <location>
        <begin position="1"/>
        <end position="19"/>
    </location>
</feature>
<keyword evidence="1" id="KW-0732">Signal</keyword>
<accession>A0A1L9B0E6</accession>
<evidence type="ECO:0000259" key="2">
    <source>
        <dbReference type="Pfam" id="PF00656"/>
    </source>
</evidence>
<feature type="chain" id="PRO_5012521598" evidence="1">
    <location>
        <begin position="20"/>
        <end position="740"/>
    </location>
</feature>
<dbReference type="AlphaFoldDB" id="A0A1L9B0E6"/>
<dbReference type="InterPro" id="IPR011600">
    <property type="entry name" value="Pept_C14_caspase"/>
</dbReference>
<dbReference type="GO" id="GO:0006508">
    <property type="term" value="P:proteolysis"/>
    <property type="evidence" value="ECO:0007669"/>
    <property type="project" value="InterPro"/>
</dbReference>
<dbReference type="GO" id="GO:0004197">
    <property type="term" value="F:cysteine-type endopeptidase activity"/>
    <property type="evidence" value="ECO:0007669"/>
    <property type="project" value="InterPro"/>
</dbReference>
<name>A0A1L9B0E6_9BACT</name>
<reference evidence="4" key="1">
    <citation type="submission" date="2016-11" db="EMBL/GenBank/DDBJ databases">
        <authorList>
            <person name="Shukria A."/>
            <person name="Stevens D.C."/>
        </authorList>
    </citation>
    <scope>NUCLEOTIDE SEQUENCE [LARGE SCALE GENOMIC DNA]</scope>
    <source>
        <strain evidence="4">Cbfe23</strain>
    </source>
</reference>
<proteinExistence type="predicted"/>
<dbReference type="STRING" id="83449.BON30_37385"/>
<reference evidence="3 4" key="2">
    <citation type="submission" date="2016-12" db="EMBL/GenBank/DDBJ databases">
        <title>Draft Genome Sequence of Cystobacter ferrugineus Strain Cbfe23.</title>
        <authorList>
            <person name="Akbar S."/>
            <person name="Dowd S.E."/>
            <person name="Stevens D.C."/>
        </authorList>
    </citation>
    <scope>NUCLEOTIDE SEQUENCE [LARGE SCALE GENOMIC DNA]</scope>
    <source>
        <strain evidence="3 4">Cbfe23</strain>
    </source>
</reference>
<organism evidence="3 4">
    <name type="scientific">Cystobacter ferrugineus</name>
    <dbReference type="NCBI Taxonomy" id="83449"/>
    <lineage>
        <taxon>Bacteria</taxon>
        <taxon>Pseudomonadati</taxon>
        <taxon>Myxococcota</taxon>
        <taxon>Myxococcia</taxon>
        <taxon>Myxococcales</taxon>
        <taxon>Cystobacterineae</taxon>
        <taxon>Archangiaceae</taxon>
        <taxon>Cystobacter</taxon>
    </lineage>
</organism>
<evidence type="ECO:0000313" key="4">
    <source>
        <dbReference type="Proteomes" id="UP000182229"/>
    </source>
</evidence>
<feature type="domain" description="Peptidase C14 caspase" evidence="2">
    <location>
        <begin position="29"/>
        <end position="251"/>
    </location>
</feature>
<sequence length="740" mass="77755">MISVLLWSALLLGSTVADAAPANTNNGVRRLALLVGVNDGGPERTRLRYAATDAQSFSQVLGELGGVAPSDRVLLLETGRAGLLEGFERMKRLVASSKASGASRVEVLLYYSGHSDETGLLLQGERLTYGELRRALEGLPADVRIAVLDSCASGAFARRKGGSPRPAFLVDAGSRVTGQAILTSSSEDEASQESDRLGGSFFTHHLISGLRGAADMTRDGRVTLNEAYQFAFHETLSRTERTQRGAQHPAYDIELAGTGDLVMTDLRATSAALVLTDSLEGRLFVRDEAGRLVVEVMKVAGRSTELGLAPGRYRVRREVDGGLSEASFVLAEGRSTQLVTASFSSVLGEATVSRGGPVEEVKEAVPGRRRLAFNFGIAPAVSSNDWFARGAEVENGWAFGFMNHAAALKGGVSLSVLSNGYGDESDGALVTAGVNVVGGGMRGAQVSSILNVTGREQRGVQLTGGVNVAGGDMRGTQVSSILNVTGREQRGVQLTGGMNLAGGSMVGGQIAGAVNTVGGTMSGFQVSGAVNQARSVSGLQLSLVNVGGDVSGAQVGIVNVGKVVRGAQVGLINVAEEVHGAPVGLLSFVKQGQFHLELWSSDIHLTNVGVKLGGRHVYSTFVGGIDPTQRLQSFTLGFGLGVHIPLGTTRFWVDVDAVGHSVYLLRDPLEGNNLLAQARAMVGFQILPRLAVFAAPTYNVYFAFSPEERRDMTRFTPRELSLGGGGSMQYWPGIQLGLRI</sequence>
<gene>
    <name evidence="3" type="ORF">BON30_37385</name>
</gene>
<dbReference type="Gene3D" id="3.40.50.1460">
    <property type="match status" value="1"/>
</dbReference>
<dbReference type="EMBL" id="MPIN01000013">
    <property type="protein sequence ID" value="OJH35732.1"/>
    <property type="molecule type" value="Genomic_DNA"/>
</dbReference>
<evidence type="ECO:0000313" key="3">
    <source>
        <dbReference type="EMBL" id="OJH35732.1"/>
    </source>
</evidence>
<keyword evidence="4" id="KW-1185">Reference proteome</keyword>
<evidence type="ECO:0000256" key="1">
    <source>
        <dbReference type="SAM" id="SignalP"/>
    </source>
</evidence>